<keyword evidence="12" id="KW-0479">Metal-binding</keyword>
<proteinExistence type="inferred from homology"/>
<gene>
    <name evidence="12 13" type="primary">crcB</name>
    <name evidence="12" type="synonym">fluC</name>
    <name evidence="13" type="ORF">GCM10022279_33240</name>
</gene>
<dbReference type="PANTHER" id="PTHR28259">
    <property type="entry name" value="FLUORIDE EXPORT PROTEIN 1-RELATED"/>
    <property type="match status" value="1"/>
</dbReference>
<comment type="function">
    <text evidence="12">Fluoride-specific ion channel. Important for reducing fluoride concentration in the cell, thus reducing its toxicity.</text>
</comment>
<comment type="subcellular location">
    <subcellularLocation>
        <location evidence="1 12">Cell membrane</location>
        <topology evidence="1 12">Multi-pass membrane protein</topology>
    </subcellularLocation>
</comment>
<evidence type="ECO:0000256" key="2">
    <source>
        <dbReference type="ARBA" id="ARBA00022475"/>
    </source>
</evidence>
<feature type="transmembrane region" description="Helical" evidence="12">
    <location>
        <begin position="41"/>
        <end position="60"/>
    </location>
</feature>
<evidence type="ECO:0000256" key="12">
    <source>
        <dbReference type="HAMAP-Rule" id="MF_00454"/>
    </source>
</evidence>
<keyword evidence="3" id="KW-0997">Cell inner membrane</keyword>
<keyword evidence="6 12" id="KW-0915">Sodium</keyword>
<keyword evidence="7 12" id="KW-0406">Ion transport</keyword>
<dbReference type="RefSeq" id="WP_425549941.1">
    <property type="nucleotide sequence ID" value="NZ_BAABBP010000054.1"/>
</dbReference>
<keyword evidence="8 12" id="KW-0472">Membrane</keyword>
<dbReference type="EMBL" id="BAABBP010000054">
    <property type="protein sequence ID" value="GAA4006698.1"/>
    <property type="molecule type" value="Genomic_DNA"/>
</dbReference>
<feature type="binding site" evidence="12">
    <location>
        <position position="75"/>
    </location>
    <ligand>
        <name>Na(+)</name>
        <dbReference type="ChEBI" id="CHEBI:29101"/>
        <note>structural</note>
    </ligand>
</feature>
<evidence type="ECO:0000256" key="7">
    <source>
        <dbReference type="ARBA" id="ARBA00023065"/>
    </source>
</evidence>
<dbReference type="Proteomes" id="UP001501627">
    <property type="component" value="Unassembled WGS sequence"/>
</dbReference>
<evidence type="ECO:0000256" key="1">
    <source>
        <dbReference type="ARBA" id="ARBA00004651"/>
    </source>
</evidence>
<evidence type="ECO:0000256" key="3">
    <source>
        <dbReference type="ARBA" id="ARBA00022519"/>
    </source>
</evidence>
<dbReference type="InterPro" id="IPR003691">
    <property type="entry name" value="FluC"/>
</dbReference>
<evidence type="ECO:0000313" key="14">
    <source>
        <dbReference type="Proteomes" id="UP001501627"/>
    </source>
</evidence>
<evidence type="ECO:0000256" key="8">
    <source>
        <dbReference type="ARBA" id="ARBA00023136"/>
    </source>
</evidence>
<feature type="binding site" evidence="12">
    <location>
        <position position="78"/>
    </location>
    <ligand>
        <name>Na(+)</name>
        <dbReference type="ChEBI" id="CHEBI:29101"/>
        <note>structural</note>
    </ligand>
</feature>
<organism evidence="13 14">
    <name type="scientific">Comamonas faecalis</name>
    <dbReference type="NCBI Taxonomy" id="1387849"/>
    <lineage>
        <taxon>Bacteria</taxon>
        <taxon>Pseudomonadati</taxon>
        <taxon>Pseudomonadota</taxon>
        <taxon>Betaproteobacteria</taxon>
        <taxon>Burkholderiales</taxon>
        <taxon>Comamonadaceae</taxon>
        <taxon>Comamonas</taxon>
    </lineage>
</organism>
<comment type="catalytic activity">
    <reaction evidence="11">
        <text>fluoride(in) = fluoride(out)</text>
        <dbReference type="Rhea" id="RHEA:76159"/>
        <dbReference type="ChEBI" id="CHEBI:17051"/>
    </reaction>
    <physiologicalReaction direction="left-to-right" evidence="11">
        <dbReference type="Rhea" id="RHEA:76160"/>
    </physiologicalReaction>
</comment>
<evidence type="ECO:0000256" key="10">
    <source>
        <dbReference type="ARBA" id="ARBA00035120"/>
    </source>
</evidence>
<keyword evidence="9 12" id="KW-0407">Ion channel</keyword>
<keyword evidence="2 12" id="KW-1003">Cell membrane</keyword>
<feature type="transmembrane region" description="Helical" evidence="12">
    <location>
        <begin position="97"/>
        <end position="124"/>
    </location>
</feature>
<reference evidence="14" key="1">
    <citation type="journal article" date="2019" name="Int. J. Syst. Evol. Microbiol.">
        <title>The Global Catalogue of Microorganisms (GCM) 10K type strain sequencing project: providing services to taxonomists for standard genome sequencing and annotation.</title>
        <authorList>
            <consortium name="The Broad Institute Genomics Platform"/>
            <consortium name="The Broad Institute Genome Sequencing Center for Infectious Disease"/>
            <person name="Wu L."/>
            <person name="Ma J."/>
        </authorList>
    </citation>
    <scope>NUCLEOTIDE SEQUENCE [LARGE SCALE GENOMIC DNA]</scope>
    <source>
        <strain evidence="14">JCM 17561</strain>
    </source>
</reference>
<accession>A0ABP7S576</accession>
<dbReference type="HAMAP" id="MF_00454">
    <property type="entry name" value="FluC"/>
    <property type="match status" value="1"/>
</dbReference>
<comment type="caution">
    <text evidence="13">The sequence shown here is derived from an EMBL/GenBank/DDBJ whole genome shotgun (WGS) entry which is preliminary data.</text>
</comment>
<comment type="activity regulation">
    <text evidence="12">Na(+) is not transported, but it plays an essential structural role and its presence is essential for fluoride channel function.</text>
</comment>
<feature type="transmembrane region" description="Helical" evidence="12">
    <location>
        <begin position="67"/>
        <end position="85"/>
    </location>
</feature>
<evidence type="ECO:0000256" key="4">
    <source>
        <dbReference type="ARBA" id="ARBA00022692"/>
    </source>
</evidence>
<dbReference type="NCBIfam" id="NF010792">
    <property type="entry name" value="PRK14196.1"/>
    <property type="match status" value="1"/>
</dbReference>
<dbReference type="NCBIfam" id="TIGR00494">
    <property type="entry name" value="crcB"/>
    <property type="match status" value="1"/>
</dbReference>
<evidence type="ECO:0000256" key="5">
    <source>
        <dbReference type="ARBA" id="ARBA00022989"/>
    </source>
</evidence>
<evidence type="ECO:0000256" key="9">
    <source>
        <dbReference type="ARBA" id="ARBA00023303"/>
    </source>
</evidence>
<evidence type="ECO:0000313" key="13">
    <source>
        <dbReference type="EMBL" id="GAA4006698.1"/>
    </source>
</evidence>
<comment type="similarity">
    <text evidence="10 12">Belongs to the fluoride channel Fluc/FEX (TC 1.A.43) family.</text>
</comment>
<keyword evidence="4 12" id="KW-0812">Transmembrane</keyword>
<keyword evidence="14" id="KW-1185">Reference proteome</keyword>
<dbReference type="Pfam" id="PF02537">
    <property type="entry name" value="CRCB"/>
    <property type="match status" value="1"/>
</dbReference>
<keyword evidence="5 12" id="KW-1133">Transmembrane helix</keyword>
<keyword evidence="12" id="KW-0813">Transport</keyword>
<evidence type="ECO:0000256" key="11">
    <source>
        <dbReference type="ARBA" id="ARBA00035585"/>
    </source>
</evidence>
<evidence type="ECO:0000256" key="6">
    <source>
        <dbReference type="ARBA" id="ARBA00023053"/>
    </source>
</evidence>
<protein>
    <recommendedName>
        <fullName evidence="12">Fluoride-specific ion channel FluC</fullName>
    </recommendedName>
</protein>
<sequence>MQLGLSVLAISLGAVVGANLRWALGLLLNGVFPNLPLGTLAANLIGAFVIGLMVPTFIAVPSHFWRLFVITGMLGALTTFSTFTAEIFDALQGGRLVWALTGIFMHVGGCLVMTWLGAVAFLGLRQFFGGGQ</sequence>
<name>A0ABP7S576_9BURK</name>
<dbReference type="PANTHER" id="PTHR28259:SF1">
    <property type="entry name" value="FLUORIDE EXPORT PROTEIN 1-RELATED"/>
    <property type="match status" value="1"/>
</dbReference>